<dbReference type="InterPro" id="IPR050388">
    <property type="entry name" value="ABC_Ni/Peptide_Import"/>
</dbReference>
<dbReference type="PANTHER" id="PTHR43297:SF2">
    <property type="entry name" value="DIPEPTIDE TRANSPORT ATP-BINDING PROTEIN DPPD"/>
    <property type="match status" value="1"/>
</dbReference>
<dbReference type="InterPro" id="IPR027417">
    <property type="entry name" value="P-loop_NTPase"/>
</dbReference>
<reference evidence="9" key="2">
    <citation type="submission" date="2020-09" db="EMBL/GenBank/DDBJ databases">
        <authorList>
            <person name="Sun Q."/>
            <person name="Ohkuma M."/>
        </authorList>
    </citation>
    <scope>NUCLEOTIDE SEQUENCE</scope>
    <source>
        <strain evidence="9">JCM 18487</strain>
    </source>
</reference>
<evidence type="ECO:0000256" key="1">
    <source>
        <dbReference type="ARBA" id="ARBA00004202"/>
    </source>
</evidence>
<dbReference type="RefSeq" id="WP_188881564.1">
    <property type="nucleotide sequence ID" value="NZ_BMOY01000012.1"/>
</dbReference>
<gene>
    <name evidence="9" type="ORF">GCM10010885_10250</name>
</gene>
<keyword evidence="5" id="KW-0547">Nucleotide-binding</keyword>
<dbReference type="SUPFAM" id="SSF52540">
    <property type="entry name" value="P-loop containing nucleoside triphosphate hydrolases"/>
    <property type="match status" value="1"/>
</dbReference>
<dbReference type="AlphaFoldDB" id="A0A917NIA7"/>
<dbReference type="InterPro" id="IPR013563">
    <property type="entry name" value="Oligopep_ABC_C"/>
</dbReference>
<dbReference type="GO" id="GO:0015833">
    <property type="term" value="P:peptide transport"/>
    <property type="evidence" value="ECO:0007669"/>
    <property type="project" value="InterPro"/>
</dbReference>
<proteinExistence type="inferred from homology"/>
<dbReference type="GO" id="GO:0005524">
    <property type="term" value="F:ATP binding"/>
    <property type="evidence" value="ECO:0007669"/>
    <property type="project" value="UniProtKB-KW"/>
</dbReference>
<dbReference type="Pfam" id="PF08352">
    <property type="entry name" value="oligo_HPY"/>
    <property type="match status" value="1"/>
</dbReference>
<keyword evidence="7" id="KW-0472">Membrane</keyword>
<organism evidence="9 10">
    <name type="scientific">Alicyclobacillus cellulosilyticus</name>
    <dbReference type="NCBI Taxonomy" id="1003997"/>
    <lineage>
        <taxon>Bacteria</taxon>
        <taxon>Bacillati</taxon>
        <taxon>Bacillota</taxon>
        <taxon>Bacilli</taxon>
        <taxon>Bacillales</taxon>
        <taxon>Alicyclobacillaceae</taxon>
        <taxon>Alicyclobacillus</taxon>
    </lineage>
</organism>
<accession>A0A917NIA7</accession>
<evidence type="ECO:0000256" key="5">
    <source>
        <dbReference type="ARBA" id="ARBA00022741"/>
    </source>
</evidence>
<name>A0A917NIA7_9BACL</name>
<feature type="domain" description="ABC transporter" evidence="8">
    <location>
        <begin position="5"/>
        <end position="254"/>
    </location>
</feature>
<dbReference type="NCBIfam" id="TIGR01727">
    <property type="entry name" value="oligo_HPY"/>
    <property type="match status" value="1"/>
</dbReference>
<comment type="caution">
    <text evidence="9">The sequence shown here is derived from an EMBL/GenBank/DDBJ whole genome shotgun (WGS) entry which is preliminary data.</text>
</comment>
<comment type="subcellular location">
    <subcellularLocation>
        <location evidence="1">Cell membrane</location>
        <topology evidence="1">Peripheral membrane protein</topology>
    </subcellularLocation>
</comment>
<dbReference type="FunFam" id="3.40.50.300:FF:000016">
    <property type="entry name" value="Oligopeptide ABC transporter ATP-binding component"/>
    <property type="match status" value="1"/>
</dbReference>
<evidence type="ECO:0000256" key="3">
    <source>
        <dbReference type="ARBA" id="ARBA00022448"/>
    </source>
</evidence>
<evidence type="ECO:0000313" key="10">
    <source>
        <dbReference type="Proteomes" id="UP000637695"/>
    </source>
</evidence>
<evidence type="ECO:0000256" key="4">
    <source>
        <dbReference type="ARBA" id="ARBA00022475"/>
    </source>
</evidence>
<evidence type="ECO:0000313" key="9">
    <source>
        <dbReference type="EMBL" id="GGJ02931.1"/>
    </source>
</evidence>
<reference evidence="9" key="1">
    <citation type="journal article" date="2014" name="Int. J. Syst. Evol. Microbiol.">
        <title>Complete genome sequence of Corynebacterium casei LMG S-19264T (=DSM 44701T), isolated from a smear-ripened cheese.</title>
        <authorList>
            <consortium name="US DOE Joint Genome Institute (JGI-PGF)"/>
            <person name="Walter F."/>
            <person name="Albersmeier A."/>
            <person name="Kalinowski J."/>
            <person name="Ruckert C."/>
        </authorList>
    </citation>
    <scope>NUCLEOTIDE SEQUENCE</scope>
    <source>
        <strain evidence="9">JCM 18487</strain>
    </source>
</reference>
<evidence type="ECO:0000259" key="8">
    <source>
        <dbReference type="PROSITE" id="PS50893"/>
    </source>
</evidence>
<comment type="similarity">
    <text evidence="2">Belongs to the ABC transporter superfamily.</text>
</comment>
<dbReference type="GO" id="GO:0016887">
    <property type="term" value="F:ATP hydrolysis activity"/>
    <property type="evidence" value="ECO:0007669"/>
    <property type="project" value="InterPro"/>
</dbReference>
<dbReference type="InterPro" id="IPR003439">
    <property type="entry name" value="ABC_transporter-like_ATP-bd"/>
</dbReference>
<dbReference type="PROSITE" id="PS00211">
    <property type="entry name" value="ABC_TRANSPORTER_1"/>
    <property type="match status" value="1"/>
</dbReference>
<dbReference type="Pfam" id="PF00005">
    <property type="entry name" value="ABC_tran"/>
    <property type="match status" value="1"/>
</dbReference>
<evidence type="ECO:0000256" key="7">
    <source>
        <dbReference type="ARBA" id="ARBA00023136"/>
    </source>
</evidence>
<keyword evidence="4" id="KW-1003">Cell membrane</keyword>
<dbReference type="PANTHER" id="PTHR43297">
    <property type="entry name" value="OLIGOPEPTIDE TRANSPORT ATP-BINDING PROTEIN APPD"/>
    <property type="match status" value="1"/>
</dbReference>
<evidence type="ECO:0000256" key="6">
    <source>
        <dbReference type="ARBA" id="ARBA00022840"/>
    </source>
</evidence>
<keyword evidence="6 9" id="KW-0067">ATP-binding</keyword>
<dbReference type="Proteomes" id="UP000637695">
    <property type="component" value="Unassembled WGS sequence"/>
</dbReference>
<evidence type="ECO:0000256" key="2">
    <source>
        <dbReference type="ARBA" id="ARBA00005417"/>
    </source>
</evidence>
<protein>
    <submittedName>
        <fullName evidence="9">Dipeptide/oligopeptide/nickel ABC transporter ATP-binding protein</fullName>
    </submittedName>
</protein>
<dbReference type="Gene3D" id="3.40.50.300">
    <property type="entry name" value="P-loop containing nucleotide triphosphate hydrolases"/>
    <property type="match status" value="1"/>
</dbReference>
<sequence>MAPLLNISDLKVTFHADRTVVHAVNGVDLCVDAGRAVAIVGESGSGKSTVMMAVMRLLGRRAHVSGRIEWDGQDLLALPERAMRQIRGRAMGMIFQNPSSYLNPTKTIGEQMIEPVLFHRIASASAARRQAVQLLEQVGIPDPEQRLRLYPFELSGGQLQRVMIAMALMTRPKLLIADEPTTALDVTVQAEVLVLLKRLQRELGMALVFITHDLAVAAQVAEEIYVMYGGFILEHLPAAELTQRKAHPYLRGLLGSIPRLDGPRTPLPFIPGQPLDTARGLPEGCVFADRCAHRMSRCAQRPPMIHVGSGHRAACWLAEEEVTQVWP</sequence>
<dbReference type="InterPro" id="IPR017871">
    <property type="entry name" value="ABC_transporter-like_CS"/>
</dbReference>
<dbReference type="InterPro" id="IPR003593">
    <property type="entry name" value="AAA+_ATPase"/>
</dbReference>
<dbReference type="PROSITE" id="PS50893">
    <property type="entry name" value="ABC_TRANSPORTER_2"/>
    <property type="match status" value="1"/>
</dbReference>
<dbReference type="SMART" id="SM00382">
    <property type="entry name" value="AAA"/>
    <property type="match status" value="1"/>
</dbReference>
<dbReference type="CDD" id="cd03257">
    <property type="entry name" value="ABC_NikE_OppD_transporters"/>
    <property type="match status" value="1"/>
</dbReference>
<dbReference type="EMBL" id="BMOY01000012">
    <property type="protein sequence ID" value="GGJ02931.1"/>
    <property type="molecule type" value="Genomic_DNA"/>
</dbReference>
<keyword evidence="3" id="KW-0813">Transport</keyword>
<dbReference type="GO" id="GO:0005886">
    <property type="term" value="C:plasma membrane"/>
    <property type="evidence" value="ECO:0007669"/>
    <property type="project" value="UniProtKB-SubCell"/>
</dbReference>
<keyword evidence="10" id="KW-1185">Reference proteome</keyword>